<dbReference type="Pfam" id="PF09524">
    <property type="entry name" value="Phg_2220_C"/>
    <property type="match status" value="1"/>
</dbReference>
<keyword evidence="3" id="KW-1185">Reference proteome</keyword>
<sequence>MLPDAVAVIDHLNEKAGRNFEVVESNTKFVFARMRDGATVEQLIAVVDAKVRDWLHDPKMSEYLRPSTLFNAEKFAQYAGSIGVSRFDGHASALSIDPVQAEWMRGAL</sequence>
<dbReference type="EMBL" id="RBZU01000003">
    <property type="protein sequence ID" value="RKP56752.1"/>
    <property type="molecule type" value="Genomic_DNA"/>
</dbReference>
<protein>
    <recommendedName>
        <fullName evidence="1">Phage conserved hypothetical protein C-terminal domain-containing protein</fullName>
    </recommendedName>
</protein>
<name>A0A494Y1X1_9BURK</name>
<dbReference type="AlphaFoldDB" id="A0A494Y1X1"/>
<proteinExistence type="predicted"/>
<dbReference type="InterPro" id="IPR011741">
    <property type="entry name" value="Phg_2220_C"/>
</dbReference>
<dbReference type="Proteomes" id="UP000270342">
    <property type="component" value="Unassembled WGS sequence"/>
</dbReference>
<organism evidence="2 3">
    <name type="scientific">Pararobbsia silviterrae</name>
    <dbReference type="NCBI Taxonomy" id="1792498"/>
    <lineage>
        <taxon>Bacteria</taxon>
        <taxon>Pseudomonadati</taxon>
        <taxon>Pseudomonadota</taxon>
        <taxon>Betaproteobacteria</taxon>
        <taxon>Burkholderiales</taxon>
        <taxon>Burkholderiaceae</taxon>
        <taxon>Pararobbsia</taxon>
    </lineage>
</organism>
<accession>A0A494Y1X1</accession>
<evidence type="ECO:0000313" key="2">
    <source>
        <dbReference type="EMBL" id="RKP56752.1"/>
    </source>
</evidence>
<evidence type="ECO:0000313" key="3">
    <source>
        <dbReference type="Proteomes" id="UP000270342"/>
    </source>
</evidence>
<reference evidence="2 3" key="1">
    <citation type="submission" date="2018-10" db="EMBL/GenBank/DDBJ databases">
        <title>Robbsia sp. DHC34, isolated from soil.</title>
        <authorList>
            <person name="Gao Z.-H."/>
            <person name="Qiu L.-H."/>
        </authorList>
    </citation>
    <scope>NUCLEOTIDE SEQUENCE [LARGE SCALE GENOMIC DNA]</scope>
    <source>
        <strain evidence="2 3">DHC34</strain>
    </source>
</reference>
<evidence type="ECO:0000259" key="1">
    <source>
        <dbReference type="Pfam" id="PF09524"/>
    </source>
</evidence>
<dbReference type="OrthoDB" id="8904137at2"/>
<comment type="caution">
    <text evidence="2">The sequence shown here is derived from an EMBL/GenBank/DDBJ whole genome shotgun (WGS) entry which is preliminary data.</text>
</comment>
<feature type="domain" description="Phage conserved hypothetical protein C-terminal" evidence="1">
    <location>
        <begin position="8"/>
        <end position="78"/>
    </location>
</feature>
<gene>
    <name evidence="2" type="ORF">D7S86_08260</name>
</gene>